<gene>
    <name evidence="9" type="ORF">FBUS_08005</name>
</gene>
<feature type="compositionally biased region" description="Basic and acidic residues" evidence="6">
    <location>
        <begin position="465"/>
        <end position="474"/>
    </location>
</feature>
<evidence type="ECO:0000256" key="1">
    <source>
        <dbReference type="ARBA" id="ARBA00022741"/>
    </source>
</evidence>
<reference evidence="9" key="1">
    <citation type="submission" date="2019-05" db="EMBL/GenBank/DDBJ databases">
        <title>Annotation for the trematode Fasciolopsis buski.</title>
        <authorList>
            <person name="Choi Y.-J."/>
        </authorList>
    </citation>
    <scope>NUCLEOTIDE SEQUENCE</scope>
    <source>
        <strain evidence="9">HT</strain>
        <tissue evidence="9">Whole worm</tissue>
    </source>
</reference>
<dbReference type="PROSITE" id="PS51192">
    <property type="entry name" value="HELICASE_ATP_BIND_1"/>
    <property type="match status" value="1"/>
</dbReference>
<dbReference type="GO" id="GO:0016787">
    <property type="term" value="F:hydrolase activity"/>
    <property type="evidence" value="ECO:0007669"/>
    <property type="project" value="UniProtKB-KW"/>
</dbReference>
<feature type="region of interest" description="Disordered" evidence="6">
    <location>
        <begin position="356"/>
        <end position="385"/>
    </location>
</feature>
<evidence type="ECO:0000259" key="7">
    <source>
        <dbReference type="PROSITE" id="PS51192"/>
    </source>
</evidence>
<comment type="similarity">
    <text evidence="5">Belongs to the DEAD box helicase family.</text>
</comment>
<dbReference type="SMART" id="SM00490">
    <property type="entry name" value="HELICc"/>
    <property type="match status" value="1"/>
</dbReference>
<dbReference type="GO" id="GO:0005524">
    <property type="term" value="F:ATP binding"/>
    <property type="evidence" value="ECO:0007669"/>
    <property type="project" value="UniProtKB-KW"/>
</dbReference>
<evidence type="ECO:0000256" key="5">
    <source>
        <dbReference type="RuleBase" id="RU000492"/>
    </source>
</evidence>
<evidence type="ECO:0000313" key="10">
    <source>
        <dbReference type="Proteomes" id="UP000728185"/>
    </source>
</evidence>
<dbReference type="Pfam" id="PF00270">
    <property type="entry name" value="DEAD"/>
    <property type="match status" value="1"/>
</dbReference>
<dbReference type="SUPFAM" id="SSF52540">
    <property type="entry name" value="P-loop containing nucleoside triphosphate hydrolases"/>
    <property type="match status" value="1"/>
</dbReference>
<evidence type="ECO:0000256" key="6">
    <source>
        <dbReference type="SAM" id="MobiDB-lite"/>
    </source>
</evidence>
<keyword evidence="3 5" id="KW-0347">Helicase</keyword>
<dbReference type="InterPro" id="IPR001650">
    <property type="entry name" value="Helicase_C-like"/>
</dbReference>
<feature type="domain" description="Helicase ATP-binding" evidence="7">
    <location>
        <begin position="1"/>
        <end position="115"/>
    </location>
</feature>
<dbReference type="EMBL" id="LUCM01005521">
    <property type="protein sequence ID" value="KAA0192684.1"/>
    <property type="molecule type" value="Genomic_DNA"/>
</dbReference>
<dbReference type="OrthoDB" id="10261904at2759"/>
<dbReference type="PROSITE" id="PS00039">
    <property type="entry name" value="DEAD_ATP_HELICASE"/>
    <property type="match status" value="1"/>
</dbReference>
<dbReference type="Gene3D" id="3.40.50.300">
    <property type="entry name" value="P-loop containing nucleotide triphosphate hydrolases"/>
    <property type="match status" value="2"/>
</dbReference>
<evidence type="ECO:0000256" key="4">
    <source>
        <dbReference type="ARBA" id="ARBA00022840"/>
    </source>
</evidence>
<organism evidence="9 10">
    <name type="scientific">Fasciolopsis buskii</name>
    <dbReference type="NCBI Taxonomy" id="27845"/>
    <lineage>
        <taxon>Eukaryota</taxon>
        <taxon>Metazoa</taxon>
        <taxon>Spiralia</taxon>
        <taxon>Lophotrochozoa</taxon>
        <taxon>Platyhelminthes</taxon>
        <taxon>Trematoda</taxon>
        <taxon>Digenea</taxon>
        <taxon>Plagiorchiida</taxon>
        <taxon>Echinostomata</taxon>
        <taxon>Echinostomatoidea</taxon>
        <taxon>Fasciolidae</taxon>
        <taxon>Fasciolopsis</taxon>
    </lineage>
</organism>
<dbReference type="PROSITE" id="PS51194">
    <property type="entry name" value="HELICASE_CTER"/>
    <property type="match status" value="1"/>
</dbReference>
<dbReference type="InterPro" id="IPR011545">
    <property type="entry name" value="DEAD/DEAH_box_helicase_dom"/>
</dbReference>
<feature type="region of interest" description="Disordered" evidence="6">
    <location>
        <begin position="444"/>
        <end position="493"/>
    </location>
</feature>
<evidence type="ECO:0000313" key="9">
    <source>
        <dbReference type="EMBL" id="KAA0192684.1"/>
    </source>
</evidence>
<feature type="compositionally biased region" description="Basic residues" evidence="6">
    <location>
        <begin position="475"/>
        <end position="485"/>
    </location>
</feature>
<evidence type="ECO:0000259" key="8">
    <source>
        <dbReference type="PROSITE" id="PS51194"/>
    </source>
</evidence>
<evidence type="ECO:0000256" key="3">
    <source>
        <dbReference type="ARBA" id="ARBA00022806"/>
    </source>
</evidence>
<keyword evidence="2 5" id="KW-0378">Hydrolase</keyword>
<dbReference type="InterPro" id="IPR014001">
    <property type="entry name" value="Helicase_ATP-bd"/>
</dbReference>
<dbReference type="Proteomes" id="UP000728185">
    <property type="component" value="Unassembled WGS sequence"/>
</dbReference>
<dbReference type="Pfam" id="PF00271">
    <property type="entry name" value="Helicase_C"/>
    <property type="match status" value="1"/>
</dbReference>
<feature type="domain" description="Helicase C-terminal" evidence="8">
    <location>
        <begin position="168"/>
        <end position="323"/>
    </location>
</feature>
<protein>
    <submittedName>
        <fullName evidence="9">ATP-dependent rRNA helicase RRP3</fullName>
    </submittedName>
</protein>
<dbReference type="GO" id="GO:0003676">
    <property type="term" value="F:nucleic acid binding"/>
    <property type="evidence" value="ECO:0007669"/>
    <property type="project" value="InterPro"/>
</dbReference>
<dbReference type="GO" id="GO:0005829">
    <property type="term" value="C:cytosol"/>
    <property type="evidence" value="ECO:0007669"/>
    <property type="project" value="TreeGrafter"/>
</dbReference>
<dbReference type="GO" id="GO:0003724">
    <property type="term" value="F:RNA helicase activity"/>
    <property type="evidence" value="ECO:0007669"/>
    <property type="project" value="TreeGrafter"/>
</dbReference>
<keyword evidence="4 5" id="KW-0067">ATP-binding</keyword>
<keyword evidence="10" id="KW-1185">Reference proteome</keyword>
<proteinExistence type="inferred from homology"/>
<sequence>MWNSRRIIDSFIFQVCTAFISEETLFPCVFIYTATPGRLLDHLKKTKGFDELKFINLRFLVIDEADRMLGSDFDSVLERILCLLPTDRQTFMFSATMTEKVGKLQRTSIRDPVRVSTRKSKFQAVLNLRQYVQLVPQAELDTYLVHLLRVAFCPKISAPGLDMLRLQHVTSDGEHPESDTVRPTSVIVFTRTRAASTRLSLLLSQFIAQPVIALNGDMPQAQRLGALHKFKRTQGAVLVATDVASRGLDIPQVGLVVNYDVPLDAKTYMHRVGRTARAGRVGCAVTLVTQYSVVFFLKEIESHLVSALGSGQQKIPALVSTESDEDRALESAVAALHEQVLEAGARSIQAMKAVRKRRDNVSQSSSGNAGAVDNGNPVLLNPTSLPGLKRTAWASEAPSARREQITEVLQAMRVDPQSAFETVETAAAQPHQNVSRKRARFLRMKARRGTKEKTMSEGFTNGPSGDDRRRENSRGRGRGRRFTRGRGRDRGCR</sequence>
<dbReference type="PANTHER" id="PTHR47959:SF24">
    <property type="entry name" value="ATP-DEPENDENT RNA HELICASE"/>
    <property type="match status" value="1"/>
</dbReference>
<dbReference type="InterPro" id="IPR050079">
    <property type="entry name" value="DEAD_box_RNA_helicase"/>
</dbReference>
<name>A0A8E0RVC2_9TREM</name>
<comment type="caution">
    <text evidence="9">The sequence shown here is derived from an EMBL/GenBank/DDBJ whole genome shotgun (WGS) entry which is preliminary data.</text>
</comment>
<evidence type="ECO:0000256" key="2">
    <source>
        <dbReference type="ARBA" id="ARBA00022801"/>
    </source>
</evidence>
<dbReference type="PANTHER" id="PTHR47959">
    <property type="entry name" value="ATP-DEPENDENT RNA HELICASE RHLE-RELATED"/>
    <property type="match status" value="1"/>
</dbReference>
<dbReference type="CDD" id="cd18787">
    <property type="entry name" value="SF2_C_DEAD"/>
    <property type="match status" value="1"/>
</dbReference>
<dbReference type="AlphaFoldDB" id="A0A8E0RVC2"/>
<dbReference type="InterPro" id="IPR000629">
    <property type="entry name" value="RNA-helicase_DEAD-box_CS"/>
</dbReference>
<keyword evidence="1 5" id="KW-0547">Nucleotide-binding</keyword>
<dbReference type="InterPro" id="IPR027417">
    <property type="entry name" value="P-loop_NTPase"/>
</dbReference>
<accession>A0A8E0RVC2</accession>